<name>A0A7R9QE04_9ACAR</name>
<feature type="compositionally biased region" description="Acidic residues" evidence="1">
    <location>
        <begin position="970"/>
        <end position="991"/>
    </location>
</feature>
<feature type="compositionally biased region" description="Basic residues" evidence="1">
    <location>
        <begin position="1265"/>
        <end position="1279"/>
    </location>
</feature>
<dbReference type="OrthoDB" id="6421631at2759"/>
<dbReference type="GO" id="GO:0000463">
    <property type="term" value="P:maturation of LSU-rRNA from tricistronic rRNA transcript (SSU-rRNA, 5.8S rRNA, LSU-rRNA)"/>
    <property type="evidence" value="ECO:0007669"/>
    <property type="project" value="TreeGrafter"/>
</dbReference>
<dbReference type="EMBL" id="OC915845">
    <property type="protein sequence ID" value="CAD7642188.1"/>
    <property type="molecule type" value="Genomic_DNA"/>
</dbReference>
<organism evidence="3">
    <name type="scientific">Oppiella nova</name>
    <dbReference type="NCBI Taxonomy" id="334625"/>
    <lineage>
        <taxon>Eukaryota</taxon>
        <taxon>Metazoa</taxon>
        <taxon>Ecdysozoa</taxon>
        <taxon>Arthropoda</taxon>
        <taxon>Chelicerata</taxon>
        <taxon>Arachnida</taxon>
        <taxon>Acari</taxon>
        <taxon>Acariformes</taxon>
        <taxon>Sarcoptiformes</taxon>
        <taxon>Oribatida</taxon>
        <taxon>Brachypylina</taxon>
        <taxon>Oppioidea</taxon>
        <taxon>Oppiidae</taxon>
        <taxon>Oppiella</taxon>
    </lineage>
</organism>
<dbReference type="InterPro" id="IPR039844">
    <property type="entry name" value="URB1"/>
</dbReference>
<feature type="region of interest" description="Disordered" evidence="1">
    <location>
        <begin position="941"/>
        <end position="1027"/>
    </location>
</feature>
<dbReference type="Proteomes" id="UP000728032">
    <property type="component" value="Unassembled WGS sequence"/>
</dbReference>
<feature type="compositionally biased region" description="Basic and acidic residues" evidence="1">
    <location>
        <begin position="954"/>
        <end position="969"/>
    </location>
</feature>
<protein>
    <recommendedName>
        <fullName evidence="2">URB1 C-terminal domain-containing protein</fullName>
    </recommendedName>
</protein>
<feature type="domain" description="URB1 C-terminal" evidence="2">
    <location>
        <begin position="283"/>
        <end position="474"/>
    </location>
</feature>
<reference evidence="3" key="1">
    <citation type="submission" date="2020-11" db="EMBL/GenBank/DDBJ databases">
        <authorList>
            <person name="Tran Van P."/>
        </authorList>
    </citation>
    <scope>NUCLEOTIDE SEQUENCE</scope>
</reference>
<proteinExistence type="predicted"/>
<evidence type="ECO:0000313" key="4">
    <source>
        <dbReference type="Proteomes" id="UP000728032"/>
    </source>
</evidence>
<feature type="compositionally biased region" description="Acidic residues" evidence="1">
    <location>
        <begin position="1183"/>
        <end position="1195"/>
    </location>
</feature>
<feature type="compositionally biased region" description="Basic and acidic residues" evidence="1">
    <location>
        <begin position="1168"/>
        <end position="1182"/>
    </location>
</feature>
<sequence>MVHQLIHWTLKSESDWQSMVTSIDTISDELVASVGDRDVLAMMAAKEELWTNLLRKTLKTALSEELVDTIGHKLLAIIHELIVTLAANTKISLETTVDMICGHSLFKDILIDHKWMDSHIKYQLICILSVVYEKDSKLINDLNGNKDMISLILSAYNLSLNTCDQKLLKLLSYMETSGHNLHRYVPFLWGMNGAIHYSIKNKQKETLLKEPKMEQILSSINENQLKYTLNNFPIDLPLNPIQVVDVTDGYLLTDPRFLLPLLYNMLSNQSVVKCHKFVSYGCLSYAIASLSSRDADMRCLAYCVLSRFHSHLEVASFPNDRFLWLAIIDCVRSAITSDNMRIQSLISVFMVRIIDILLHPNDKLYDSVRHFLVNRPTIDLNVLPEFYQNLYSPDIETQRRLQRFVISWICDGLRTEDDIKLCLKRNVFRELMVLYDSRLTEDENQILILESLRRTCSHLKGAKVLCSENAFICWLRQTIYNIKDQSNTSLIMDEMLAIIETIWLTISAESSPTNTYWMTNIKSRLEVTSGVTDDILAPQKHQDIHKLESTANNTSPEYPDYNNSNIEKIDLSEPTPQEFDGPIEDIDYEFQEPKTVYRESYPYTYSEPSTQMRAYMKRYPQPYYLPSDQIESYSPKPMASSIMENQIKQHPVYANLYWRKIIYPYPSYSTQPSNQNFIISDNFGNNLEGLQSDESIVNRRFVPQNPYRRNQLINMTRLRAEWCLGQRLSTVTSWHNHFMTDMSQTTDGTHSPSNDTQKSTIQYIPYSVTYKDWSSRLDVINDTSPQSSALSPVFRDPKDTIFTSPKPVDYGFNQKKPLITTQSTTDYMRQSMVKEFQKQNITDANDMNAHTIAAEVLSRYLKINPLLSSPSIAIPTHRSDYNTTAVYENLNQINKMSQNSPSIESLNEIDTQSDDPIFKIQRKSASGISFPTTTDMSLNLFETTTPVPPQDSQEYPHSDEDEEHHHEGDGHDDDEPTPPDDPDDYEDDEEIESFRYPVRVTPFDTDEDHSPEREPSPPFVIPNIDLNPESLKQKGCRTIVKEVQAIPVENGVKPTNSPPTDDPKTGNVRTKRNSDPNSRKFTSIVMTKECHFPDDESAGSEQTPQALPTTIMSGSKQQNIYQTPSPLIFDEYDEDFDSFKPSYPTSDLIDRLETKSSMNRKSYADNPLFRRDNNEYVPPKEVDLDDTDFYDFEEGDIQRRPPTPKRPPPPQKPPKRSRHSMSSSDEYDFEDDNFGPTPPPKRRHNPREKSSNKRPPLYRNDRQGKGGHRQRNGRKKPKTINKSFAFFRKAEPKEKDPNENDYSVSYGRGNFQSFSDSYDSDRDGPRNKGKNRRQSRGYSDD</sequence>
<dbReference type="GO" id="GO:0005730">
    <property type="term" value="C:nucleolus"/>
    <property type="evidence" value="ECO:0007669"/>
    <property type="project" value="TreeGrafter"/>
</dbReference>
<feature type="region of interest" description="Disordered" evidence="1">
    <location>
        <begin position="1047"/>
        <end position="1125"/>
    </location>
</feature>
<dbReference type="InterPro" id="IPR032436">
    <property type="entry name" value="URB1_C"/>
</dbReference>
<feature type="compositionally biased region" description="Basic and acidic residues" evidence="1">
    <location>
        <begin position="1288"/>
        <end position="1298"/>
    </location>
</feature>
<feature type="region of interest" description="Disordered" evidence="1">
    <location>
        <begin position="1141"/>
        <end position="1341"/>
    </location>
</feature>
<dbReference type="Pfam" id="PF16201">
    <property type="entry name" value="NopRA1"/>
    <property type="match status" value="1"/>
</dbReference>
<feature type="compositionally biased region" description="Polar residues" evidence="1">
    <location>
        <begin position="1099"/>
        <end position="1125"/>
    </location>
</feature>
<keyword evidence="4" id="KW-1185">Reference proteome</keyword>
<accession>A0A7R9QE04</accession>
<evidence type="ECO:0000313" key="3">
    <source>
        <dbReference type="EMBL" id="CAD7642188.1"/>
    </source>
</evidence>
<feature type="compositionally biased region" description="Polar residues" evidence="1">
    <location>
        <begin position="941"/>
        <end position="953"/>
    </location>
</feature>
<dbReference type="GO" id="GO:0000466">
    <property type="term" value="P:maturation of 5.8S rRNA from tricistronic rRNA transcript (SSU-rRNA, 5.8S rRNA, LSU-rRNA)"/>
    <property type="evidence" value="ECO:0007669"/>
    <property type="project" value="TreeGrafter"/>
</dbReference>
<gene>
    <name evidence="3" type="ORF">ONB1V03_LOCUS3462</name>
</gene>
<dbReference type="PANTHER" id="PTHR13500:SF0">
    <property type="entry name" value="NUCLEOLAR PRE-RIBOSOMAL-ASSOCIATED PROTEIN 1"/>
    <property type="match status" value="1"/>
</dbReference>
<evidence type="ECO:0000259" key="2">
    <source>
        <dbReference type="Pfam" id="PF16201"/>
    </source>
</evidence>
<dbReference type="PANTHER" id="PTHR13500">
    <property type="entry name" value="NUCLEOLAR PRERIBOSOMAL-ASSOCIATED PROTEIN 1"/>
    <property type="match status" value="1"/>
</dbReference>
<dbReference type="EMBL" id="CAJPVJ010001020">
    <property type="protein sequence ID" value="CAG2163901.1"/>
    <property type="molecule type" value="Genomic_DNA"/>
</dbReference>
<evidence type="ECO:0000256" key="1">
    <source>
        <dbReference type="SAM" id="MobiDB-lite"/>
    </source>
</evidence>